<evidence type="ECO:0000313" key="8">
    <source>
        <dbReference type="Proteomes" id="UP000585317"/>
    </source>
</evidence>
<feature type="non-terminal residue" evidence="7">
    <location>
        <position position="1"/>
    </location>
</feature>
<keyword evidence="1" id="KW-0399">Innate immunity</keyword>
<feature type="non-terminal residue" evidence="7">
    <location>
        <position position="479"/>
    </location>
</feature>
<evidence type="ECO:0000313" key="7">
    <source>
        <dbReference type="EMBL" id="NXW75759.1"/>
    </source>
</evidence>
<dbReference type="Pfam" id="PF13176">
    <property type="entry name" value="TPR_7"/>
    <property type="match status" value="1"/>
</dbReference>
<comment type="similarity">
    <text evidence="5">Belongs to the IFIT family.</text>
</comment>
<evidence type="ECO:0000256" key="4">
    <source>
        <dbReference type="ARBA" id="ARBA00022859"/>
    </source>
</evidence>
<accession>A0A7L4EMK2</accession>
<dbReference type="EMBL" id="VZZX01007850">
    <property type="protein sequence ID" value="NXW75759.1"/>
    <property type="molecule type" value="Genomic_DNA"/>
</dbReference>
<dbReference type="SMART" id="SM00028">
    <property type="entry name" value="TPR"/>
    <property type="match status" value="8"/>
</dbReference>
<dbReference type="Pfam" id="PF13374">
    <property type="entry name" value="TPR_10"/>
    <property type="match status" value="1"/>
</dbReference>
<dbReference type="InterPro" id="IPR011990">
    <property type="entry name" value="TPR-like_helical_dom_sf"/>
</dbReference>
<evidence type="ECO:0000256" key="2">
    <source>
        <dbReference type="ARBA" id="ARBA00022737"/>
    </source>
</evidence>
<dbReference type="Pfam" id="PF13181">
    <property type="entry name" value="TPR_8"/>
    <property type="match status" value="1"/>
</dbReference>
<dbReference type="InterPro" id="IPR019734">
    <property type="entry name" value="TPR_rpt"/>
</dbReference>
<dbReference type="GO" id="GO:0045087">
    <property type="term" value="P:innate immune response"/>
    <property type="evidence" value="ECO:0007669"/>
    <property type="project" value="UniProtKB-KW"/>
</dbReference>
<feature type="repeat" description="TPR" evidence="6">
    <location>
        <begin position="248"/>
        <end position="281"/>
    </location>
</feature>
<proteinExistence type="inferred from homology"/>
<dbReference type="Gene3D" id="1.25.40.10">
    <property type="entry name" value="Tetratricopeptide repeat domain"/>
    <property type="match status" value="3"/>
</dbReference>
<organism evidence="7 8">
    <name type="scientific">Hirundo rustica</name>
    <name type="common">Barn swallow</name>
    <dbReference type="NCBI Taxonomy" id="43150"/>
    <lineage>
        <taxon>Eukaryota</taxon>
        <taxon>Metazoa</taxon>
        <taxon>Chordata</taxon>
        <taxon>Craniata</taxon>
        <taxon>Vertebrata</taxon>
        <taxon>Euteleostomi</taxon>
        <taxon>Archelosauria</taxon>
        <taxon>Archosauria</taxon>
        <taxon>Dinosauria</taxon>
        <taxon>Saurischia</taxon>
        <taxon>Theropoda</taxon>
        <taxon>Coelurosauria</taxon>
        <taxon>Aves</taxon>
        <taxon>Neognathae</taxon>
        <taxon>Neoaves</taxon>
        <taxon>Telluraves</taxon>
        <taxon>Australaves</taxon>
        <taxon>Passeriformes</taxon>
        <taxon>Sylvioidea</taxon>
        <taxon>Hirundinidae</taxon>
        <taxon>Hirundo</taxon>
    </lineage>
</organism>
<dbReference type="AlphaFoldDB" id="A0A7L4EMK2"/>
<evidence type="ECO:0000256" key="1">
    <source>
        <dbReference type="ARBA" id="ARBA00022588"/>
    </source>
</evidence>
<dbReference type="PANTHER" id="PTHR10271:SF0">
    <property type="entry name" value="INTERFERON-INDUCED PROTEIN WITH TETRATRICOPEPTIDE REPEATS 5"/>
    <property type="match status" value="1"/>
</dbReference>
<dbReference type="PANTHER" id="PTHR10271">
    <property type="entry name" value="INTERFERON-INDUCED PROTEIN WITH TETRATRICOPEPTIDE REPEATS"/>
    <property type="match status" value="1"/>
</dbReference>
<dbReference type="Proteomes" id="UP000585317">
    <property type="component" value="Unassembled WGS sequence"/>
</dbReference>
<reference evidence="7 8" key="1">
    <citation type="submission" date="2019-09" db="EMBL/GenBank/DDBJ databases">
        <title>Bird 10,000 Genomes (B10K) Project - Family phase.</title>
        <authorList>
            <person name="Zhang G."/>
        </authorList>
    </citation>
    <scope>NUCLEOTIDE SEQUENCE [LARGE SCALE GENOMIC DNA]</scope>
    <source>
        <strain evidence="7">B10K-DU-001-67</strain>
        <tissue evidence="7">Muscle</tissue>
    </source>
</reference>
<gene>
    <name evidence="7" type="primary">Ifit5</name>
    <name evidence="7" type="ORF">HIRRUS_R03100</name>
</gene>
<comment type="caution">
    <text evidence="7">The sequence shown here is derived from an EMBL/GenBank/DDBJ whole genome shotgun (WGS) entry which is preliminary data.</text>
</comment>
<keyword evidence="4" id="KW-0391">Immunity</keyword>
<evidence type="ECO:0000256" key="6">
    <source>
        <dbReference type="PROSITE-ProRule" id="PRU00339"/>
    </source>
</evidence>
<feature type="repeat" description="TPR" evidence="6">
    <location>
        <begin position="432"/>
        <end position="465"/>
    </location>
</feature>
<name>A0A7L4EMK2_HIRRU</name>
<dbReference type="Pfam" id="PF00515">
    <property type="entry name" value="TPR_1"/>
    <property type="match status" value="1"/>
</dbReference>
<keyword evidence="2" id="KW-0677">Repeat</keyword>
<evidence type="ECO:0000256" key="3">
    <source>
        <dbReference type="ARBA" id="ARBA00022803"/>
    </source>
</evidence>
<evidence type="ECO:0000256" key="5">
    <source>
        <dbReference type="ARBA" id="ARBA00038336"/>
    </source>
</evidence>
<sequence>STISKDSLKTSLLQLECHFTWALLKEHVGLEALEETIRDHIKFVVESNIVDYNILSYVCHLKNSNEEALRNLRKAEEAIQKHHPGEIARRSLVTWGNYAWIYYHMQRYEEAQAYVSKVENSCKKLSSTADGKIQLPEICAEQGWAFLRFGRNYFERAKNCFENALKSDPDNPDFNAGYAIAMYRLEDCAERYGEEMKSCLEALKQAVELNPEDTTILALLALKLQRLKRGHEGERYIEEGLQKTPDSPVFLRHAANFYRKKGDVNKAVEILEKALALTPQSVVLHHQLGLCYRSLLQKTLHLKRTRYTPREEVENLIQLAIFHFKIVIEKKPVFFSAYGDLANIYALGRRYEEAEELFQEVLHRNDVPCEEKQEIYFCYGNFQHFHMKSESEAVKYYIEGLKIDKDSYGRKKCSEAVETLLGRKIRSGLGDATDIGTLGLVHKLNSKKQEAIECYKKAIALDPNNEEYQTALVELQLSI</sequence>
<dbReference type="Pfam" id="PF13432">
    <property type="entry name" value="TPR_16"/>
    <property type="match status" value="1"/>
</dbReference>
<dbReference type="GO" id="GO:0005829">
    <property type="term" value="C:cytosol"/>
    <property type="evidence" value="ECO:0007669"/>
    <property type="project" value="TreeGrafter"/>
</dbReference>
<dbReference type="GO" id="GO:0051607">
    <property type="term" value="P:defense response to virus"/>
    <property type="evidence" value="ECO:0007669"/>
    <property type="project" value="TreeGrafter"/>
</dbReference>
<protein>
    <submittedName>
        <fullName evidence="7">IFIT5 protein</fullName>
    </submittedName>
</protein>
<dbReference type="FunFam" id="1.25.40.10:FF:000036">
    <property type="entry name" value="interferon-induced protein with tetratricopeptide repeats 5"/>
    <property type="match status" value="1"/>
</dbReference>
<dbReference type="SUPFAM" id="SSF48452">
    <property type="entry name" value="TPR-like"/>
    <property type="match status" value="1"/>
</dbReference>
<keyword evidence="3 6" id="KW-0802">TPR repeat</keyword>
<dbReference type="PROSITE" id="PS50005">
    <property type="entry name" value="TPR"/>
    <property type="match status" value="2"/>
</dbReference>